<dbReference type="RefSeq" id="WP_393011013.1">
    <property type="nucleotide sequence ID" value="NZ_JAZAQF010000028.1"/>
</dbReference>
<dbReference type="SUPFAM" id="SSF53271">
    <property type="entry name" value="PRTase-like"/>
    <property type="match status" value="1"/>
</dbReference>
<evidence type="ECO:0000313" key="13">
    <source>
        <dbReference type="EMBL" id="MFG3816994.1"/>
    </source>
</evidence>
<comment type="caution">
    <text evidence="13">The sequence shown here is derived from an EMBL/GenBank/DDBJ whole genome shotgun (WGS) entry which is preliminary data.</text>
</comment>
<dbReference type="PANTHER" id="PTHR32315">
    <property type="entry name" value="ADENINE PHOSPHORIBOSYLTRANSFERASE"/>
    <property type="match status" value="1"/>
</dbReference>
<evidence type="ECO:0000256" key="2">
    <source>
        <dbReference type="ARBA" id="ARBA00003968"/>
    </source>
</evidence>
<reference evidence="14" key="1">
    <citation type="journal article" date="2024" name="Algal Res.">
        <title>Biochemical, toxicological and genomic investigation of a high-biomass producing Limnothrix strain isolated from Italian shallow drinking water reservoir.</title>
        <authorList>
            <person name="Simonazzi M."/>
            <person name="Shishido T.K."/>
            <person name="Delbaje E."/>
            <person name="Wahlsten M."/>
            <person name="Fewer D.P."/>
            <person name="Sivonen K."/>
            <person name="Pezzolesi L."/>
            <person name="Pistocchi R."/>
        </authorList>
    </citation>
    <scope>NUCLEOTIDE SEQUENCE [LARGE SCALE GENOMIC DNA]</scope>
    <source>
        <strain evidence="14">LRLZ20PSL1</strain>
    </source>
</reference>
<dbReference type="NCBIfam" id="NF002634">
    <property type="entry name" value="PRK02304.1-3"/>
    <property type="match status" value="1"/>
</dbReference>
<evidence type="ECO:0000256" key="11">
    <source>
        <dbReference type="HAMAP-Rule" id="MF_00004"/>
    </source>
</evidence>
<dbReference type="GO" id="GO:0003999">
    <property type="term" value="F:adenine phosphoribosyltransferase activity"/>
    <property type="evidence" value="ECO:0007669"/>
    <property type="project" value="UniProtKB-EC"/>
</dbReference>
<dbReference type="InterPro" id="IPR029057">
    <property type="entry name" value="PRTase-like"/>
</dbReference>
<evidence type="ECO:0000256" key="4">
    <source>
        <dbReference type="ARBA" id="ARBA00004659"/>
    </source>
</evidence>
<evidence type="ECO:0000256" key="9">
    <source>
        <dbReference type="ARBA" id="ARBA00022679"/>
    </source>
</evidence>
<keyword evidence="10 11" id="KW-0660">Purine salvage</keyword>
<comment type="pathway">
    <text evidence="4 11">Purine metabolism; AMP biosynthesis via salvage pathway; AMP from adenine: step 1/1.</text>
</comment>
<sequence length="178" mass="19424">MTTPQSQPTDLHRLVRAIPDFPQPGIVFRDITTLLRDRDGLQQAVDDLHDRCHDLRPDFVAGIEARGFLFGPALALALGVGFVPLRKPGKLPAATHGVEYDLEYGRDRLEIHQDAISPGSRVLVVDDVIATGGTAAAAGQLIQQIEATLVGYGFLIELQDLKGRDRLPDVPVRSVLVY</sequence>
<dbReference type="Proteomes" id="UP001604335">
    <property type="component" value="Unassembled WGS sequence"/>
</dbReference>
<dbReference type="CDD" id="cd06223">
    <property type="entry name" value="PRTases_typeI"/>
    <property type="match status" value="1"/>
</dbReference>
<dbReference type="EMBL" id="JAZAQF010000028">
    <property type="protein sequence ID" value="MFG3816994.1"/>
    <property type="molecule type" value="Genomic_DNA"/>
</dbReference>
<keyword evidence="9 11" id="KW-0808">Transferase</keyword>
<dbReference type="Gene3D" id="3.40.50.2020">
    <property type="match status" value="1"/>
</dbReference>
<gene>
    <name evidence="11" type="primary">apt</name>
    <name evidence="13" type="ORF">VPK24_05045</name>
</gene>
<evidence type="ECO:0000256" key="1">
    <source>
        <dbReference type="ARBA" id="ARBA00000868"/>
    </source>
</evidence>
<evidence type="ECO:0000256" key="8">
    <source>
        <dbReference type="ARBA" id="ARBA00022676"/>
    </source>
</evidence>
<dbReference type="PANTHER" id="PTHR32315:SF3">
    <property type="entry name" value="ADENINE PHOSPHORIBOSYLTRANSFERASE"/>
    <property type="match status" value="1"/>
</dbReference>
<name>A0ABW7C733_9CYAN</name>
<keyword evidence="8 11" id="KW-0328">Glycosyltransferase</keyword>
<evidence type="ECO:0000256" key="6">
    <source>
        <dbReference type="ARBA" id="ARBA00011893"/>
    </source>
</evidence>
<dbReference type="InterPro" id="IPR005764">
    <property type="entry name" value="Ade_phspho_trans"/>
</dbReference>
<dbReference type="EC" id="2.4.2.7" evidence="6 11"/>
<comment type="function">
    <text evidence="2 11">Catalyzes a salvage reaction resulting in the formation of AMP, that is energically less costly than de novo synthesis.</text>
</comment>
<evidence type="ECO:0000259" key="12">
    <source>
        <dbReference type="Pfam" id="PF00156"/>
    </source>
</evidence>
<dbReference type="Pfam" id="PF00156">
    <property type="entry name" value="Pribosyltran"/>
    <property type="match status" value="1"/>
</dbReference>
<evidence type="ECO:0000256" key="7">
    <source>
        <dbReference type="ARBA" id="ARBA00022490"/>
    </source>
</evidence>
<evidence type="ECO:0000313" key="14">
    <source>
        <dbReference type="Proteomes" id="UP001604335"/>
    </source>
</evidence>
<proteinExistence type="inferred from homology"/>
<comment type="subcellular location">
    <subcellularLocation>
        <location evidence="3 11">Cytoplasm</location>
    </subcellularLocation>
</comment>
<dbReference type="HAMAP" id="MF_00004">
    <property type="entry name" value="Aden_phosphoribosyltr"/>
    <property type="match status" value="1"/>
</dbReference>
<keyword evidence="14" id="KW-1185">Reference proteome</keyword>
<evidence type="ECO:0000256" key="5">
    <source>
        <dbReference type="ARBA" id="ARBA00008391"/>
    </source>
</evidence>
<dbReference type="InterPro" id="IPR050054">
    <property type="entry name" value="UPRTase/APRTase"/>
</dbReference>
<dbReference type="NCBIfam" id="NF002636">
    <property type="entry name" value="PRK02304.1-5"/>
    <property type="match status" value="1"/>
</dbReference>
<evidence type="ECO:0000256" key="10">
    <source>
        <dbReference type="ARBA" id="ARBA00022726"/>
    </source>
</evidence>
<protein>
    <recommendedName>
        <fullName evidence="6 11">Adenine phosphoribosyltransferase</fullName>
        <shortName evidence="11">APRT</shortName>
        <ecNumber evidence="6 11">2.4.2.7</ecNumber>
    </recommendedName>
</protein>
<comment type="subunit">
    <text evidence="11">Homodimer.</text>
</comment>
<keyword evidence="7 11" id="KW-0963">Cytoplasm</keyword>
<evidence type="ECO:0000256" key="3">
    <source>
        <dbReference type="ARBA" id="ARBA00004496"/>
    </source>
</evidence>
<comment type="similarity">
    <text evidence="5 11">Belongs to the purine/pyrimidine phosphoribosyltransferase family.</text>
</comment>
<feature type="domain" description="Phosphoribosyltransferase" evidence="12">
    <location>
        <begin position="44"/>
        <end position="164"/>
    </location>
</feature>
<accession>A0ABW7C733</accession>
<dbReference type="InterPro" id="IPR000836">
    <property type="entry name" value="PRTase_dom"/>
</dbReference>
<dbReference type="NCBIfam" id="TIGR01090">
    <property type="entry name" value="apt"/>
    <property type="match status" value="1"/>
</dbReference>
<organism evidence="13 14">
    <name type="scientific">Limnothrix redekei LRLZ20PSL1</name>
    <dbReference type="NCBI Taxonomy" id="3112953"/>
    <lineage>
        <taxon>Bacteria</taxon>
        <taxon>Bacillati</taxon>
        <taxon>Cyanobacteriota</taxon>
        <taxon>Cyanophyceae</taxon>
        <taxon>Pseudanabaenales</taxon>
        <taxon>Pseudanabaenaceae</taxon>
        <taxon>Limnothrix</taxon>
    </lineage>
</organism>
<comment type="catalytic activity">
    <reaction evidence="1 11">
        <text>AMP + diphosphate = 5-phospho-alpha-D-ribose 1-diphosphate + adenine</text>
        <dbReference type="Rhea" id="RHEA:16609"/>
        <dbReference type="ChEBI" id="CHEBI:16708"/>
        <dbReference type="ChEBI" id="CHEBI:33019"/>
        <dbReference type="ChEBI" id="CHEBI:58017"/>
        <dbReference type="ChEBI" id="CHEBI:456215"/>
        <dbReference type="EC" id="2.4.2.7"/>
    </reaction>
</comment>